<protein>
    <submittedName>
        <fullName evidence="1">Uncharacterized protein</fullName>
    </submittedName>
</protein>
<organism evidence="1 2">
    <name type="scientific">Solanum commersonii</name>
    <name type="common">Commerson's wild potato</name>
    <name type="synonym">Commerson's nightshade</name>
    <dbReference type="NCBI Taxonomy" id="4109"/>
    <lineage>
        <taxon>Eukaryota</taxon>
        <taxon>Viridiplantae</taxon>
        <taxon>Streptophyta</taxon>
        <taxon>Embryophyta</taxon>
        <taxon>Tracheophyta</taxon>
        <taxon>Spermatophyta</taxon>
        <taxon>Magnoliopsida</taxon>
        <taxon>eudicotyledons</taxon>
        <taxon>Gunneridae</taxon>
        <taxon>Pentapetalae</taxon>
        <taxon>asterids</taxon>
        <taxon>lamiids</taxon>
        <taxon>Solanales</taxon>
        <taxon>Solanaceae</taxon>
        <taxon>Solanoideae</taxon>
        <taxon>Solaneae</taxon>
        <taxon>Solanum</taxon>
    </lineage>
</organism>
<keyword evidence="2" id="KW-1185">Reference proteome</keyword>
<gene>
    <name evidence="1" type="ORF">H5410_058563</name>
</gene>
<dbReference type="OrthoDB" id="1645352at2759"/>
<dbReference type="EMBL" id="JACXVP010000011">
    <property type="protein sequence ID" value="KAG5578429.1"/>
    <property type="molecule type" value="Genomic_DNA"/>
</dbReference>
<comment type="caution">
    <text evidence="1">The sequence shown here is derived from an EMBL/GenBank/DDBJ whole genome shotgun (WGS) entry which is preliminary data.</text>
</comment>
<proteinExistence type="predicted"/>
<accession>A0A9J5WT18</accession>
<evidence type="ECO:0000313" key="2">
    <source>
        <dbReference type="Proteomes" id="UP000824120"/>
    </source>
</evidence>
<dbReference type="AlphaFoldDB" id="A0A9J5WT18"/>
<dbReference type="Proteomes" id="UP000824120">
    <property type="component" value="Chromosome 11"/>
</dbReference>
<reference evidence="1 2" key="1">
    <citation type="submission" date="2020-09" db="EMBL/GenBank/DDBJ databases">
        <title>De no assembly of potato wild relative species, Solanum commersonii.</title>
        <authorList>
            <person name="Cho K."/>
        </authorList>
    </citation>
    <scope>NUCLEOTIDE SEQUENCE [LARGE SCALE GENOMIC DNA]</scope>
    <source>
        <strain evidence="1">LZ3.2</strain>
        <tissue evidence="1">Leaf</tissue>
    </source>
</reference>
<sequence length="82" mass="9168">MTWISISLNMKISRAASILRAYVKGGDFFSFVAIEKLQLRELKKGYSAQRHALVAAKNLKLLMSGEKESKLSAYEPQSSFIA</sequence>
<name>A0A9J5WT18_SOLCO</name>
<evidence type="ECO:0000313" key="1">
    <source>
        <dbReference type="EMBL" id="KAG5578429.1"/>
    </source>
</evidence>